<keyword evidence="3" id="KW-0862">Zinc</keyword>
<dbReference type="InterPro" id="IPR019787">
    <property type="entry name" value="Znf_PHD-finger"/>
</dbReference>
<feature type="compositionally biased region" description="Low complexity" evidence="5">
    <location>
        <begin position="1"/>
        <end position="12"/>
    </location>
</feature>
<gene>
    <name evidence="7" type="ORF">EEDITHA_LOCUS21275</name>
</gene>
<evidence type="ECO:0000259" key="6">
    <source>
        <dbReference type="PROSITE" id="PS50016"/>
    </source>
</evidence>
<reference evidence="7" key="1">
    <citation type="submission" date="2022-03" db="EMBL/GenBank/DDBJ databases">
        <authorList>
            <person name="Tunstrom K."/>
        </authorList>
    </citation>
    <scope>NUCLEOTIDE SEQUENCE</scope>
</reference>
<dbReference type="AlphaFoldDB" id="A0AAU9V590"/>
<dbReference type="InterPro" id="IPR013083">
    <property type="entry name" value="Znf_RING/FYVE/PHD"/>
</dbReference>
<evidence type="ECO:0000256" key="5">
    <source>
        <dbReference type="SAM" id="MobiDB-lite"/>
    </source>
</evidence>
<evidence type="ECO:0000256" key="1">
    <source>
        <dbReference type="ARBA" id="ARBA00022723"/>
    </source>
</evidence>
<accession>A0AAU9V590</accession>
<proteinExistence type="predicted"/>
<dbReference type="GO" id="GO:0008270">
    <property type="term" value="F:zinc ion binding"/>
    <property type="evidence" value="ECO:0007669"/>
    <property type="project" value="UniProtKB-KW"/>
</dbReference>
<dbReference type="EMBL" id="CAKOGL010000030">
    <property type="protein sequence ID" value="CAH2107225.1"/>
    <property type="molecule type" value="Genomic_DNA"/>
</dbReference>
<dbReference type="InterPro" id="IPR011011">
    <property type="entry name" value="Znf_FYVE_PHD"/>
</dbReference>
<comment type="caution">
    <text evidence="7">The sequence shown here is derived from an EMBL/GenBank/DDBJ whole genome shotgun (WGS) entry which is preliminary data.</text>
</comment>
<evidence type="ECO:0000256" key="3">
    <source>
        <dbReference type="ARBA" id="ARBA00022833"/>
    </source>
</evidence>
<dbReference type="Gene3D" id="3.30.40.10">
    <property type="entry name" value="Zinc/RING finger domain, C3HC4 (zinc finger)"/>
    <property type="match status" value="2"/>
</dbReference>
<feature type="region of interest" description="Disordered" evidence="5">
    <location>
        <begin position="1"/>
        <end position="73"/>
    </location>
</feature>
<dbReference type="InterPro" id="IPR001965">
    <property type="entry name" value="Znf_PHD"/>
</dbReference>
<dbReference type="Pfam" id="PF00628">
    <property type="entry name" value="PHD"/>
    <property type="match status" value="1"/>
</dbReference>
<dbReference type="Proteomes" id="UP001153954">
    <property type="component" value="Unassembled WGS sequence"/>
</dbReference>
<feature type="compositionally biased region" description="Basic and acidic residues" evidence="5">
    <location>
        <begin position="43"/>
        <end position="55"/>
    </location>
</feature>
<evidence type="ECO:0000256" key="2">
    <source>
        <dbReference type="ARBA" id="ARBA00022771"/>
    </source>
</evidence>
<name>A0AAU9V590_EUPED</name>
<keyword evidence="8" id="KW-1185">Reference proteome</keyword>
<keyword evidence="2 4" id="KW-0863">Zinc-finger</keyword>
<dbReference type="SUPFAM" id="SSF57903">
    <property type="entry name" value="FYVE/PHD zinc finger"/>
    <property type="match status" value="2"/>
</dbReference>
<keyword evidence="1" id="KW-0479">Metal-binding</keyword>
<evidence type="ECO:0000256" key="4">
    <source>
        <dbReference type="PROSITE-ProRule" id="PRU00146"/>
    </source>
</evidence>
<feature type="domain" description="PHD-type" evidence="6">
    <location>
        <begin position="121"/>
        <end position="177"/>
    </location>
</feature>
<feature type="domain" description="PHD-type" evidence="6">
    <location>
        <begin position="174"/>
        <end position="226"/>
    </location>
</feature>
<feature type="region of interest" description="Disordered" evidence="5">
    <location>
        <begin position="87"/>
        <end position="117"/>
    </location>
</feature>
<dbReference type="PROSITE" id="PS50016">
    <property type="entry name" value="ZF_PHD_2"/>
    <property type="match status" value="2"/>
</dbReference>
<feature type="compositionally biased region" description="Low complexity" evidence="5">
    <location>
        <begin position="26"/>
        <end position="36"/>
    </location>
</feature>
<sequence length="299" mass="33324">MTSSANSSSRSSPQRTRGRPKKHGGTSSTSMYSSTTQNAGVRVGERRKMVKKVFDPSDNNAPSKHNRGWPIGSLNKSTIKKRLMIARKDKEDTPLSESQQSLEGNADEMENDETVPHESSGGVCSVCLVQKPRGSKDRLVECRDCNNKAHLSCLQSGASILKPRPDNTWQCQHCKTCVVCCETNHAGILTVCSICSDAYHALCHSPRIHERLQAWDQWECNNCLESRPTVVGSPAIHLNNIEYRKKSSLVHPFLKPHELDRVQTKLSEEAPIDPNIPDISCSNFTRTGIRWPSLKMCWG</sequence>
<protein>
    <recommendedName>
        <fullName evidence="6">PHD-type domain-containing protein</fullName>
    </recommendedName>
</protein>
<dbReference type="SMART" id="SM00249">
    <property type="entry name" value="PHD"/>
    <property type="match status" value="2"/>
</dbReference>
<evidence type="ECO:0000313" key="7">
    <source>
        <dbReference type="EMBL" id="CAH2107225.1"/>
    </source>
</evidence>
<evidence type="ECO:0000313" key="8">
    <source>
        <dbReference type="Proteomes" id="UP001153954"/>
    </source>
</evidence>
<organism evidence="7 8">
    <name type="scientific">Euphydryas editha</name>
    <name type="common">Edith's checkerspot</name>
    <dbReference type="NCBI Taxonomy" id="104508"/>
    <lineage>
        <taxon>Eukaryota</taxon>
        <taxon>Metazoa</taxon>
        <taxon>Ecdysozoa</taxon>
        <taxon>Arthropoda</taxon>
        <taxon>Hexapoda</taxon>
        <taxon>Insecta</taxon>
        <taxon>Pterygota</taxon>
        <taxon>Neoptera</taxon>
        <taxon>Endopterygota</taxon>
        <taxon>Lepidoptera</taxon>
        <taxon>Glossata</taxon>
        <taxon>Ditrysia</taxon>
        <taxon>Papilionoidea</taxon>
        <taxon>Nymphalidae</taxon>
        <taxon>Nymphalinae</taxon>
        <taxon>Euphydryas</taxon>
    </lineage>
</organism>